<evidence type="ECO:0000256" key="6">
    <source>
        <dbReference type="ARBA" id="ARBA00023136"/>
    </source>
</evidence>
<dbReference type="KEGG" id="bvv:BHK69_08725"/>
<evidence type="ECO:0000313" key="9">
    <source>
        <dbReference type="Proteomes" id="UP000094969"/>
    </source>
</evidence>
<proteinExistence type="inferred from homology"/>
<feature type="transmembrane region" description="Helical" evidence="7">
    <location>
        <begin position="71"/>
        <end position="96"/>
    </location>
</feature>
<sequence length="188" mass="20620">MAQHQTEAETAPDFTPSVPERVLETFLSASRWLLAPFYVLLVIALGGLLVKALQEAWHFISHVFSATESDVILGVLSLVDLTFTGSLIVIVIFSGYENFVSKIDPKAHRDWPEWMSQIDFSGLKLKLISSIVAISAIQVLKAFMNVKASSDRDLTWLVAIHVVFVVSGLVMAWTDRISGEGHGGKGGH</sequence>
<dbReference type="GO" id="GO:0005886">
    <property type="term" value="C:plasma membrane"/>
    <property type="evidence" value="ECO:0007669"/>
    <property type="project" value="UniProtKB-SubCell"/>
</dbReference>
<evidence type="ECO:0000256" key="2">
    <source>
        <dbReference type="ARBA" id="ARBA00005774"/>
    </source>
</evidence>
<accession>A0A1D7TZJ0</accession>
<keyword evidence="3 7" id="KW-1003">Cell membrane</keyword>
<evidence type="ECO:0000256" key="3">
    <source>
        <dbReference type="ARBA" id="ARBA00022475"/>
    </source>
</evidence>
<evidence type="ECO:0000256" key="1">
    <source>
        <dbReference type="ARBA" id="ARBA00004651"/>
    </source>
</evidence>
<evidence type="ECO:0000313" key="8">
    <source>
        <dbReference type="EMBL" id="AOO80533.1"/>
    </source>
</evidence>
<feature type="transmembrane region" description="Helical" evidence="7">
    <location>
        <begin position="32"/>
        <end position="50"/>
    </location>
</feature>
<keyword evidence="6 7" id="KW-0472">Membrane</keyword>
<evidence type="ECO:0000256" key="4">
    <source>
        <dbReference type="ARBA" id="ARBA00022692"/>
    </source>
</evidence>
<name>A0A1D7TZJ0_9HYPH</name>
<dbReference type="Proteomes" id="UP000094969">
    <property type="component" value="Chromosome"/>
</dbReference>
<dbReference type="NCBIfam" id="TIGR00645">
    <property type="entry name" value="HI0507"/>
    <property type="match status" value="1"/>
</dbReference>
<dbReference type="OrthoDB" id="9783569at2"/>
<dbReference type="InterPro" id="IPR020761">
    <property type="entry name" value="UPF0114_bac"/>
</dbReference>
<feature type="transmembrane region" description="Helical" evidence="7">
    <location>
        <begin position="156"/>
        <end position="174"/>
    </location>
</feature>
<evidence type="ECO:0000256" key="5">
    <source>
        <dbReference type="ARBA" id="ARBA00022989"/>
    </source>
</evidence>
<dbReference type="PANTHER" id="PTHR38596">
    <property type="entry name" value="UPF0114 PROTEIN YQHA"/>
    <property type="match status" value="1"/>
</dbReference>
<comment type="similarity">
    <text evidence="2 7">Belongs to the UPF0114 family.</text>
</comment>
<comment type="subcellular location">
    <subcellularLocation>
        <location evidence="1 7">Cell membrane</location>
        <topology evidence="1 7">Multi-pass membrane protein</topology>
    </subcellularLocation>
</comment>
<dbReference type="AlphaFoldDB" id="A0A1D7TZJ0"/>
<protein>
    <recommendedName>
        <fullName evidence="7">UPF0114 protein BHK69_08725</fullName>
    </recommendedName>
</protein>
<dbReference type="HAMAP" id="MF_00143">
    <property type="entry name" value="UPF0114"/>
    <property type="match status" value="1"/>
</dbReference>
<dbReference type="STRING" id="1526658.BHK69_08725"/>
<keyword evidence="5 7" id="KW-1133">Transmembrane helix</keyword>
<organism evidence="8 9">
    <name type="scientific">Bosea vaviloviae</name>
    <dbReference type="NCBI Taxonomy" id="1526658"/>
    <lineage>
        <taxon>Bacteria</taxon>
        <taxon>Pseudomonadati</taxon>
        <taxon>Pseudomonadota</taxon>
        <taxon>Alphaproteobacteria</taxon>
        <taxon>Hyphomicrobiales</taxon>
        <taxon>Boseaceae</taxon>
        <taxon>Bosea</taxon>
    </lineage>
</organism>
<dbReference type="RefSeq" id="WP_069689751.1">
    <property type="nucleotide sequence ID" value="NZ_CP017147.1"/>
</dbReference>
<dbReference type="PANTHER" id="PTHR38596:SF1">
    <property type="entry name" value="UPF0114 PROTEIN YQHA"/>
    <property type="match status" value="1"/>
</dbReference>
<keyword evidence="4 7" id="KW-0812">Transmembrane</keyword>
<reference evidence="8 9" key="1">
    <citation type="journal article" date="2015" name="Antonie Van Leeuwenhoek">
        <title>Bosea vaviloviae sp. nov., a new species of slow-growing rhizobia isolated from nodules of the relict species Vavilovia formosa (Stev.) Fed.</title>
        <authorList>
            <person name="Safronova V.I."/>
            <person name="Kuznetsova I.G."/>
            <person name="Sazanova A.L."/>
            <person name="Kimeklis A.K."/>
            <person name="Belimov A.A."/>
            <person name="Andronov E.E."/>
            <person name="Pinaev A.G."/>
            <person name="Chizhevskaya E.P."/>
            <person name="Pukhaev A.R."/>
            <person name="Popov K.P."/>
            <person name="Willems A."/>
            <person name="Tikhonovich I.A."/>
        </authorList>
    </citation>
    <scope>NUCLEOTIDE SEQUENCE [LARGE SCALE GENOMIC DNA]</scope>
    <source>
        <strain evidence="8 9">Vaf18</strain>
    </source>
</reference>
<dbReference type="InterPro" id="IPR005134">
    <property type="entry name" value="UPF0114"/>
</dbReference>
<keyword evidence="9" id="KW-1185">Reference proteome</keyword>
<dbReference type="Pfam" id="PF03350">
    <property type="entry name" value="UPF0114"/>
    <property type="match status" value="1"/>
</dbReference>
<gene>
    <name evidence="8" type="ORF">BHK69_08725</name>
</gene>
<evidence type="ECO:0000256" key="7">
    <source>
        <dbReference type="HAMAP-Rule" id="MF_00143"/>
    </source>
</evidence>
<dbReference type="EMBL" id="CP017147">
    <property type="protein sequence ID" value="AOO80533.1"/>
    <property type="molecule type" value="Genomic_DNA"/>
</dbReference>